<feature type="compositionally biased region" description="Polar residues" evidence="1">
    <location>
        <begin position="316"/>
        <end position="330"/>
    </location>
</feature>
<evidence type="ECO:0000256" key="1">
    <source>
        <dbReference type="SAM" id="MobiDB-lite"/>
    </source>
</evidence>
<name>A0A7J0E032_9ERIC</name>
<gene>
    <name evidence="2" type="ORF">Acr_00g0100630</name>
</gene>
<dbReference type="AlphaFoldDB" id="A0A7J0E032"/>
<evidence type="ECO:0000313" key="3">
    <source>
        <dbReference type="Proteomes" id="UP000585474"/>
    </source>
</evidence>
<proteinExistence type="predicted"/>
<keyword evidence="3" id="KW-1185">Reference proteome</keyword>
<organism evidence="2 3">
    <name type="scientific">Actinidia rufa</name>
    <dbReference type="NCBI Taxonomy" id="165716"/>
    <lineage>
        <taxon>Eukaryota</taxon>
        <taxon>Viridiplantae</taxon>
        <taxon>Streptophyta</taxon>
        <taxon>Embryophyta</taxon>
        <taxon>Tracheophyta</taxon>
        <taxon>Spermatophyta</taxon>
        <taxon>Magnoliopsida</taxon>
        <taxon>eudicotyledons</taxon>
        <taxon>Gunneridae</taxon>
        <taxon>Pentapetalae</taxon>
        <taxon>asterids</taxon>
        <taxon>Ericales</taxon>
        <taxon>Actinidiaceae</taxon>
        <taxon>Actinidia</taxon>
    </lineage>
</organism>
<dbReference type="Proteomes" id="UP000585474">
    <property type="component" value="Unassembled WGS sequence"/>
</dbReference>
<feature type="region of interest" description="Disordered" evidence="1">
    <location>
        <begin position="316"/>
        <end position="345"/>
    </location>
</feature>
<reference evidence="3" key="1">
    <citation type="submission" date="2019-07" db="EMBL/GenBank/DDBJ databases">
        <title>De Novo Assembly of kiwifruit Actinidia rufa.</title>
        <authorList>
            <person name="Sugita-Konishi S."/>
            <person name="Sato K."/>
            <person name="Mori E."/>
            <person name="Abe Y."/>
            <person name="Kisaki G."/>
            <person name="Hamano K."/>
            <person name="Suezawa K."/>
            <person name="Otani M."/>
            <person name="Fukuda T."/>
            <person name="Manabe T."/>
            <person name="Gomi K."/>
            <person name="Tabuchi M."/>
            <person name="Akimitsu K."/>
            <person name="Kataoka I."/>
        </authorList>
    </citation>
    <scope>NUCLEOTIDE SEQUENCE [LARGE SCALE GENOMIC DNA]</scope>
    <source>
        <strain evidence="3">cv. Fuchu</strain>
    </source>
</reference>
<protein>
    <submittedName>
        <fullName evidence="2">Uncharacterized protein</fullName>
    </submittedName>
</protein>
<accession>A0A7J0E032</accession>
<evidence type="ECO:0000313" key="2">
    <source>
        <dbReference type="EMBL" id="GFS46180.1"/>
    </source>
</evidence>
<dbReference type="EMBL" id="BJWL01000464">
    <property type="protein sequence ID" value="GFS46180.1"/>
    <property type="molecule type" value="Genomic_DNA"/>
</dbReference>
<sequence>MSVAELKERHIEATNSVNALRERVKEKCLLLLDTDVEGYARSQGKATVYFGPTNLVCCRTLQGHTGTVRAKTTITFELLLFSKFGGVTVPKFGRGQRMAMIPKDARGQKSSPKSMAGSSAYSLTQQSAHPSARRAAICPMTRQLASQGMRRTVQYKVSIYFSKRWSMEFVFPSYTLSWDSSLNLEETLTLITLSMTGGSVCLIKASTMIGACAPMLMASIRASRGLLVLGLGNKRLRRCIESLELSFPQTTPNCCGRNLGTNNQQSILLLISVSTSGVRVVICAREQTLLAGARPLQTPPAWRSDQGEQAKQRIIYQSSQSENASDSYLSSGGKRPFIDGGGRVV</sequence>
<comment type="caution">
    <text evidence="2">The sequence shown here is derived from an EMBL/GenBank/DDBJ whole genome shotgun (WGS) entry which is preliminary data.</text>
</comment>